<comment type="caution">
    <text evidence="2">The sequence shown here is derived from an EMBL/GenBank/DDBJ whole genome shotgun (WGS) entry which is preliminary data.</text>
</comment>
<evidence type="ECO:0000313" key="2">
    <source>
        <dbReference type="EMBL" id="KMM38443.1"/>
    </source>
</evidence>
<sequence length="59" mass="6572">MSFGKRFLITCLIVMVVMGIEYIILPDILIIKAVALSSTTMVVISIINKKYPLKKKADS</sequence>
<dbReference type="EMBL" id="LELK01000001">
    <property type="protein sequence ID" value="KMM38443.1"/>
    <property type="molecule type" value="Genomic_DNA"/>
</dbReference>
<evidence type="ECO:0000313" key="3">
    <source>
        <dbReference type="Proteomes" id="UP000035996"/>
    </source>
</evidence>
<dbReference type="AlphaFoldDB" id="A0A0J6CZA8"/>
<name>A0A0J6CZA8_9BACL</name>
<reference evidence="2" key="1">
    <citation type="submission" date="2015-06" db="EMBL/GenBank/DDBJ databases">
        <authorList>
            <person name="Liu B."/>
            <person name="Wang J."/>
            <person name="Zhu Y."/>
            <person name="Liu G."/>
            <person name="Chen Q."/>
            <person name="Zheng C."/>
            <person name="Che J."/>
            <person name="Ge C."/>
            <person name="Shi H."/>
            <person name="Pan Z."/>
            <person name="Liu X."/>
        </authorList>
    </citation>
    <scope>NUCLEOTIDE SEQUENCE [LARGE SCALE GENOMIC DNA]</scope>
    <source>
        <strain evidence="2">DSM 16346</strain>
    </source>
</reference>
<keyword evidence="1" id="KW-0812">Transmembrane</keyword>
<protein>
    <submittedName>
        <fullName evidence="2">Uncharacterized protein</fullName>
    </submittedName>
</protein>
<gene>
    <name evidence="2" type="ORF">AB986_03860</name>
</gene>
<dbReference type="Proteomes" id="UP000035996">
    <property type="component" value="Unassembled WGS sequence"/>
</dbReference>
<proteinExistence type="predicted"/>
<keyword evidence="3" id="KW-1185">Reference proteome</keyword>
<feature type="transmembrane region" description="Helical" evidence="1">
    <location>
        <begin position="30"/>
        <end position="47"/>
    </location>
</feature>
<accession>A0A0J6CZA8</accession>
<keyword evidence="1" id="KW-0472">Membrane</keyword>
<feature type="transmembrane region" description="Helical" evidence="1">
    <location>
        <begin position="7"/>
        <end position="24"/>
    </location>
</feature>
<organism evidence="2 3">
    <name type="scientific">Guptibacillus hwajinpoensis</name>
    <dbReference type="NCBI Taxonomy" id="208199"/>
    <lineage>
        <taxon>Bacteria</taxon>
        <taxon>Bacillati</taxon>
        <taxon>Bacillota</taxon>
        <taxon>Bacilli</taxon>
        <taxon>Bacillales</taxon>
        <taxon>Guptibacillaceae</taxon>
        <taxon>Guptibacillus</taxon>
    </lineage>
</organism>
<evidence type="ECO:0000256" key="1">
    <source>
        <dbReference type="SAM" id="Phobius"/>
    </source>
</evidence>
<keyword evidence="1" id="KW-1133">Transmembrane helix</keyword>
<dbReference type="STRING" id="157733.AB986_03860"/>